<dbReference type="InterPro" id="IPR006311">
    <property type="entry name" value="TAT_signal"/>
</dbReference>
<proteinExistence type="predicted"/>
<comment type="caution">
    <text evidence="3">The sequence shown here is derived from an EMBL/GenBank/DDBJ whole genome shotgun (WGS) entry which is preliminary data.</text>
</comment>
<organism evidence="3 4">
    <name type="scientific">Adhaeribacter aerolatus</name>
    <dbReference type="NCBI Taxonomy" id="670289"/>
    <lineage>
        <taxon>Bacteria</taxon>
        <taxon>Pseudomonadati</taxon>
        <taxon>Bacteroidota</taxon>
        <taxon>Cytophagia</taxon>
        <taxon>Cytophagales</taxon>
        <taxon>Hymenobacteraceae</taxon>
        <taxon>Adhaeribacter</taxon>
    </lineage>
</organism>
<evidence type="ECO:0000259" key="2">
    <source>
        <dbReference type="Pfam" id="PF01261"/>
    </source>
</evidence>
<dbReference type="InterPro" id="IPR050312">
    <property type="entry name" value="IolE/XylAMocC-like"/>
</dbReference>
<protein>
    <recommendedName>
        <fullName evidence="2">Xylose isomerase-like TIM barrel domain-containing protein</fullName>
    </recommendedName>
</protein>
<sequence length="320" mass="35596">MDNSTYTRRHFLTTLAAASAALPFSSLAANIPAQSTAANNLTLCVFSKHLHWLPYAEMAKAVKKMGFDGVDLSVRPDGHVVPERVAEDLPRAVDIIRKAGLEVPMITTAITDPTDKYTEPIVKAASKAGIKYYRTGWLKYDERLGVAKSLEKYKQQLAALAALNQKYNIHGAYQNHTGTGVGGPVWDIWHLIKDLDPKYFGCQYDLKHATVEGANSWIHGYDLLKNYIKTVDIKDVAWQKKGEKWVPVIVPLGEGMADYKTFLGLLRRDNYAGPMSIHYEYPLGGAESGKKQITVAPEVVFTAMKRDLETLRGMLKQANL</sequence>
<dbReference type="Pfam" id="PF01261">
    <property type="entry name" value="AP_endonuc_2"/>
    <property type="match status" value="1"/>
</dbReference>
<keyword evidence="4" id="KW-1185">Reference proteome</keyword>
<evidence type="ECO:0000256" key="1">
    <source>
        <dbReference type="SAM" id="SignalP"/>
    </source>
</evidence>
<dbReference type="InterPro" id="IPR036237">
    <property type="entry name" value="Xyl_isomerase-like_sf"/>
</dbReference>
<dbReference type="Gene3D" id="3.20.20.150">
    <property type="entry name" value="Divalent-metal-dependent TIM barrel enzymes"/>
    <property type="match status" value="1"/>
</dbReference>
<dbReference type="OrthoDB" id="2561798at2"/>
<feature type="domain" description="Xylose isomerase-like TIM barrel" evidence="2">
    <location>
        <begin position="60"/>
        <end position="282"/>
    </location>
</feature>
<dbReference type="PROSITE" id="PS51318">
    <property type="entry name" value="TAT"/>
    <property type="match status" value="1"/>
</dbReference>
<name>A0A512AZJ9_9BACT</name>
<dbReference type="Proteomes" id="UP000321532">
    <property type="component" value="Unassembled WGS sequence"/>
</dbReference>
<gene>
    <name evidence="3" type="ORF">AAE02nite_27880</name>
</gene>
<feature type="signal peptide" evidence="1">
    <location>
        <begin position="1"/>
        <end position="28"/>
    </location>
</feature>
<evidence type="ECO:0000313" key="3">
    <source>
        <dbReference type="EMBL" id="GEO05124.1"/>
    </source>
</evidence>
<dbReference type="EMBL" id="BJYS01000020">
    <property type="protein sequence ID" value="GEO05124.1"/>
    <property type="molecule type" value="Genomic_DNA"/>
</dbReference>
<dbReference type="RefSeq" id="WP_146898454.1">
    <property type="nucleotide sequence ID" value="NZ_BJYS01000020.1"/>
</dbReference>
<dbReference type="AlphaFoldDB" id="A0A512AZJ9"/>
<dbReference type="PANTHER" id="PTHR12110:SF41">
    <property type="entry name" value="INOSOSE DEHYDRATASE"/>
    <property type="match status" value="1"/>
</dbReference>
<reference evidence="3 4" key="1">
    <citation type="submission" date="2019-07" db="EMBL/GenBank/DDBJ databases">
        <title>Whole genome shotgun sequence of Adhaeribacter aerolatus NBRC 106133.</title>
        <authorList>
            <person name="Hosoyama A."/>
            <person name="Uohara A."/>
            <person name="Ohji S."/>
            <person name="Ichikawa N."/>
        </authorList>
    </citation>
    <scope>NUCLEOTIDE SEQUENCE [LARGE SCALE GENOMIC DNA]</scope>
    <source>
        <strain evidence="3 4">NBRC 106133</strain>
    </source>
</reference>
<dbReference type="SUPFAM" id="SSF51658">
    <property type="entry name" value="Xylose isomerase-like"/>
    <property type="match status" value="1"/>
</dbReference>
<accession>A0A512AZJ9</accession>
<evidence type="ECO:0000313" key="4">
    <source>
        <dbReference type="Proteomes" id="UP000321532"/>
    </source>
</evidence>
<feature type="chain" id="PRO_5022181776" description="Xylose isomerase-like TIM barrel domain-containing protein" evidence="1">
    <location>
        <begin position="29"/>
        <end position="320"/>
    </location>
</feature>
<dbReference type="InterPro" id="IPR013022">
    <property type="entry name" value="Xyl_isomerase-like_TIM-brl"/>
</dbReference>
<keyword evidence="1" id="KW-0732">Signal</keyword>
<dbReference type="PANTHER" id="PTHR12110">
    <property type="entry name" value="HYDROXYPYRUVATE ISOMERASE"/>
    <property type="match status" value="1"/>
</dbReference>